<protein>
    <submittedName>
        <fullName evidence="1">Uncharacterized protein</fullName>
    </submittedName>
</protein>
<keyword evidence="2" id="KW-1185">Reference proteome</keyword>
<dbReference type="VEuPathDB" id="FungiDB:HpaG807190"/>
<proteinExistence type="predicted"/>
<dbReference type="EnsemblProtists" id="HpaT807190">
    <property type="protein sequence ID" value="HpaP807190"/>
    <property type="gene ID" value="HpaG807190"/>
</dbReference>
<dbReference type="HOGENOM" id="CLU_2627218_0_0_1"/>
<dbReference type="Proteomes" id="UP000011713">
    <property type="component" value="Unassembled WGS sequence"/>
</dbReference>
<dbReference type="AlphaFoldDB" id="M4BLA5"/>
<reference evidence="2" key="1">
    <citation type="journal article" date="2010" name="Science">
        <title>Signatures of adaptation to obligate biotrophy in the Hyaloperonospora arabidopsidis genome.</title>
        <authorList>
            <person name="Baxter L."/>
            <person name="Tripathy S."/>
            <person name="Ishaque N."/>
            <person name="Boot N."/>
            <person name="Cabral A."/>
            <person name="Kemen E."/>
            <person name="Thines M."/>
            <person name="Ah-Fong A."/>
            <person name="Anderson R."/>
            <person name="Badejoko W."/>
            <person name="Bittner-Eddy P."/>
            <person name="Boore J.L."/>
            <person name="Chibucos M.C."/>
            <person name="Coates M."/>
            <person name="Dehal P."/>
            <person name="Delehaunty K."/>
            <person name="Dong S."/>
            <person name="Downton P."/>
            <person name="Dumas B."/>
            <person name="Fabro G."/>
            <person name="Fronick C."/>
            <person name="Fuerstenberg S.I."/>
            <person name="Fulton L."/>
            <person name="Gaulin E."/>
            <person name="Govers F."/>
            <person name="Hughes L."/>
            <person name="Humphray S."/>
            <person name="Jiang R.H."/>
            <person name="Judelson H."/>
            <person name="Kamoun S."/>
            <person name="Kyung K."/>
            <person name="Meijer H."/>
            <person name="Minx P."/>
            <person name="Morris P."/>
            <person name="Nelson J."/>
            <person name="Phuntumart V."/>
            <person name="Qutob D."/>
            <person name="Rehmany A."/>
            <person name="Rougon-Cardoso A."/>
            <person name="Ryden P."/>
            <person name="Torto-Alalibo T."/>
            <person name="Studholme D."/>
            <person name="Wang Y."/>
            <person name="Win J."/>
            <person name="Wood J."/>
            <person name="Clifton S.W."/>
            <person name="Rogers J."/>
            <person name="Van den Ackerveken G."/>
            <person name="Jones J.D."/>
            <person name="McDowell J.M."/>
            <person name="Beynon J."/>
            <person name="Tyler B.M."/>
        </authorList>
    </citation>
    <scope>NUCLEOTIDE SEQUENCE [LARGE SCALE GENOMIC DNA]</scope>
    <source>
        <strain evidence="2">Emoy2</strain>
    </source>
</reference>
<dbReference type="InParanoid" id="M4BLA5"/>
<reference evidence="1" key="2">
    <citation type="submission" date="2015-06" db="UniProtKB">
        <authorList>
            <consortium name="EnsemblProtists"/>
        </authorList>
    </citation>
    <scope>IDENTIFICATION</scope>
    <source>
        <strain evidence="1">Emoy2</strain>
    </source>
</reference>
<evidence type="ECO:0000313" key="1">
    <source>
        <dbReference type="EnsemblProtists" id="HpaP807190"/>
    </source>
</evidence>
<organism evidence="1 2">
    <name type="scientific">Hyaloperonospora arabidopsidis (strain Emoy2)</name>
    <name type="common">Downy mildew agent</name>
    <name type="synonym">Peronospora arabidopsidis</name>
    <dbReference type="NCBI Taxonomy" id="559515"/>
    <lineage>
        <taxon>Eukaryota</taxon>
        <taxon>Sar</taxon>
        <taxon>Stramenopiles</taxon>
        <taxon>Oomycota</taxon>
        <taxon>Peronosporomycetes</taxon>
        <taxon>Peronosporales</taxon>
        <taxon>Peronosporaceae</taxon>
        <taxon>Hyaloperonospora</taxon>
    </lineage>
</organism>
<dbReference type="EMBL" id="JH598375">
    <property type="status" value="NOT_ANNOTATED_CDS"/>
    <property type="molecule type" value="Genomic_DNA"/>
</dbReference>
<evidence type="ECO:0000313" key="2">
    <source>
        <dbReference type="Proteomes" id="UP000011713"/>
    </source>
</evidence>
<sequence length="78" mass="8513">MLAVDLDVIKLGPLNKALTSLGCHLKHTHTDRRTHKDIFDLKVRHSPCAQSIIILGLTTCPLSSFAHAGVLDRQATNS</sequence>
<accession>M4BLA5</accession>
<name>M4BLA5_HYAAE</name>